<evidence type="ECO:0000259" key="3">
    <source>
        <dbReference type="Pfam" id="PF02668"/>
    </source>
</evidence>
<dbReference type="Proteomes" id="UP000183809">
    <property type="component" value="Unassembled WGS sequence"/>
</dbReference>
<evidence type="ECO:0000256" key="2">
    <source>
        <dbReference type="SAM" id="MobiDB-lite"/>
    </source>
</evidence>
<evidence type="ECO:0000313" key="4">
    <source>
        <dbReference type="EMBL" id="OJD35577.1"/>
    </source>
</evidence>
<dbReference type="SUPFAM" id="SSF51197">
    <property type="entry name" value="Clavaminate synthase-like"/>
    <property type="match status" value="1"/>
</dbReference>
<dbReference type="InterPro" id="IPR042098">
    <property type="entry name" value="TauD-like_sf"/>
</dbReference>
<gene>
    <name evidence="4" type="ORF">BKCO1_16000138</name>
</gene>
<dbReference type="EMBL" id="MNUE01000016">
    <property type="protein sequence ID" value="OJD35577.1"/>
    <property type="molecule type" value="Genomic_DNA"/>
</dbReference>
<keyword evidence="1" id="KW-0560">Oxidoreductase</keyword>
<feature type="domain" description="TauD/TfdA-like" evidence="3">
    <location>
        <begin position="413"/>
        <end position="666"/>
    </location>
</feature>
<reference evidence="4 5" key="1">
    <citation type="submission" date="2016-10" db="EMBL/GenBank/DDBJ databases">
        <title>Proteomics and genomics reveal pathogen-plant mechanisms compatible with a hemibiotrophic lifestyle of Diplodia corticola.</title>
        <authorList>
            <person name="Fernandes I."/>
            <person name="De Jonge R."/>
            <person name="Van De Peer Y."/>
            <person name="Devreese B."/>
            <person name="Alves A."/>
            <person name="Esteves A.C."/>
        </authorList>
    </citation>
    <scope>NUCLEOTIDE SEQUENCE [LARGE SCALE GENOMIC DNA]</scope>
    <source>
        <strain evidence="4 5">CBS 112549</strain>
    </source>
</reference>
<proteinExistence type="predicted"/>
<feature type="region of interest" description="Disordered" evidence="2">
    <location>
        <begin position="228"/>
        <end position="265"/>
    </location>
</feature>
<dbReference type="InterPro" id="IPR007817">
    <property type="entry name" value="Isocyanide_synthase_DIT1"/>
</dbReference>
<organism evidence="4 5">
    <name type="scientific">Diplodia corticola</name>
    <dbReference type="NCBI Taxonomy" id="236234"/>
    <lineage>
        <taxon>Eukaryota</taxon>
        <taxon>Fungi</taxon>
        <taxon>Dikarya</taxon>
        <taxon>Ascomycota</taxon>
        <taxon>Pezizomycotina</taxon>
        <taxon>Dothideomycetes</taxon>
        <taxon>Dothideomycetes incertae sedis</taxon>
        <taxon>Botryosphaeriales</taxon>
        <taxon>Botryosphaeriaceae</taxon>
        <taxon>Diplodia</taxon>
    </lineage>
</organism>
<protein>
    <submittedName>
        <fullName evidence="4">Pyoverdine dityrosine biosynthesis protein</fullName>
    </submittedName>
</protein>
<dbReference type="PANTHER" id="PTHR37285">
    <property type="entry name" value="SPORE WALL MATURATION PROTEIN DIT1"/>
    <property type="match status" value="1"/>
</dbReference>
<dbReference type="Pfam" id="PF02668">
    <property type="entry name" value="TauD"/>
    <property type="match status" value="1"/>
</dbReference>
<accession>A0A1J9R4S9</accession>
<dbReference type="Gene3D" id="3.60.130.10">
    <property type="entry name" value="Clavaminate synthase-like"/>
    <property type="match status" value="1"/>
</dbReference>
<name>A0A1J9R4S9_9PEZI</name>
<dbReference type="AlphaFoldDB" id="A0A1J9R4S9"/>
<keyword evidence="5" id="KW-1185">Reference proteome</keyword>
<evidence type="ECO:0000256" key="1">
    <source>
        <dbReference type="ARBA" id="ARBA00023002"/>
    </source>
</evidence>
<evidence type="ECO:0000313" key="5">
    <source>
        <dbReference type="Proteomes" id="UP000183809"/>
    </source>
</evidence>
<dbReference type="InterPro" id="IPR003819">
    <property type="entry name" value="TauD/TfdA-like"/>
</dbReference>
<dbReference type="STRING" id="236234.A0A1J9R4S9"/>
<feature type="compositionally biased region" description="Low complexity" evidence="2">
    <location>
        <begin position="240"/>
        <end position="261"/>
    </location>
</feature>
<dbReference type="GO" id="GO:0016491">
    <property type="term" value="F:oxidoreductase activity"/>
    <property type="evidence" value="ECO:0007669"/>
    <property type="project" value="UniProtKB-KW"/>
</dbReference>
<dbReference type="PANTHER" id="PTHR37285:SF5">
    <property type="entry name" value="SPORE WALL MATURATION PROTEIN DIT1"/>
    <property type="match status" value="1"/>
</dbReference>
<comment type="caution">
    <text evidence="4">The sequence shown here is derived from an EMBL/GenBank/DDBJ whole genome shotgun (WGS) entry which is preliminary data.</text>
</comment>
<dbReference type="Pfam" id="PF05141">
    <property type="entry name" value="DIT1_PvcA"/>
    <property type="match status" value="2"/>
</dbReference>
<sequence length="669" mass="72265">MSVHTVAASKHSTAQVSEDILTVIESYRLKASPFDPKTIPQARDTFLPIILKAVEKRTPVSLTLPAFPFKSPNTEDKVLGTLPDKAEEVALKHLQGLCENIKDTYPPGAELTIVSDGIVYSDLLDVPDSTVWEYGECLRQMAAELDCDAIHFARLSTMPSLKGRLREELLDYTDTAGYEKAAPAIREQLMAVYGEKGYDVNKHIASDPSVKATYMGYLKYLSRDLRKSSSSNGDASGEQSDSSGVSITSTGSSDSNASTGSRKAFKRKVSRVAKQMIARGKCYAACVQAAFPDSVRLSIHAANSATKVPIAIMPNVQDRPITPWHAVMTCRLDGSFIPLTRREAADAADLLELIHTTPTTGPDGAAPRPWCFREKSPLYALPAATSIEHTYPTGLLVRYPPGTPFAAGADMLKVRGLAERNSPVVLRGLAGTTERAAFLAKGREMGPITTWKFGELLEVRDGGGSGGGGLNNVLSAEPMPFHYDGLFKLVNGVSAPPRFQMFVAACTPPPASPEGDRAPGGPGGRTLFATSPLVFERLAAAGDGFGDVDALRAKRWSVTTDAFDHSEFGGLPLVVDHPATGVACLRYHEDWPQERTSFAPTRVRVQGVGAGEDAAIRTAVERALFDRRACLYQGWERGDVLVSDNVLAMHTREGYTSGAARELWRLHID</sequence>
<dbReference type="GeneID" id="31011667"/>
<feature type="compositionally biased region" description="Polar residues" evidence="2">
    <location>
        <begin position="228"/>
        <end position="239"/>
    </location>
</feature>
<dbReference type="OrthoDB" id="429813at2759"/>
<dbReference type="RefSeq" id="XP_020131837.1">
    <property type="nucleotide sequence ID" value="XM_020271408.1"/>
</dbReference>